<sequence length="308" mass="34279" precursor="true">MPRSRKLTALVLLLASATGVVGCGPAGRSVPDLVWGVHGTKPGWLHKPRVAAFDAQDDLYLADLTDRIQVFDRDGQYLRGWRTPDFNVDGPSGLTVDRLGRLLVADTHFYRVLVYSPSGEILLQLGDGVQGTTPGRFGYPTDVVLDKAGNFYVAEYGENDRIQVFSPDGKWLRQWGGHGYEPGEFLRPRALAMDEDERLYVADSCNHRIQVFDTQGKVLRQWGSRGAEPGQMSYPYDLAIGPDKALYVCEYGNHRVQKFTLDGKPLGTWGRSGRGPGELNNPWALAVDSRGEVSVIDSNNHRVQRFRM</sequence>
<dbReference type="PROSITE" id="PS51257">
    <property type="entry name" value="PROKAR_LIPOPROTEIN"/>
    <property type="match status" value="1"/>
</dbReference>
<dbReference type="GO" id="GO:0004674">
    <property type="term" value="F:protein serine/threonine kinase activity"/>
    <property type="evidence" value="ECO:0007669"/>
    <property type="project" value="UniProtKB-EC"/>
</dbReference>
<keyword evidence="1" id="KW-0677">Repeat</keyword>
<feature type="chain" id="PRO_5022725147" evidence="3">
    <location>
        <begin position="23"/>
        <end position="308"/>
    </location>
</feature>
<feature type="repeat" description="NHL" evidence="2">
    <location>
        <begin position="270"/>
        <end position="308"/>
    </location>
</feature>
<protein>
    <submittedName>
        <fullName evidence="4">Serine/threonine-protein kinase PknD</fullName>
        <ecNumber evidence="4">2.7.11.1</ecNumber>
    </submittedName>
</protein>
<evidence type="ECO:0000313" key="4">
    <source>
        <dbReference type="EMBL" id="QEH36779.1"/>
    </source>
</evidence>
<feature type="repeat" description="NHL" evidence="2">
    <location>
        <begin position="89"/>
        <end position="118"/>
    </location>
</feature>
<dbReference type="PROSITE" id="PS51125">
    <property type="entry name" value="NHL"/>
    <property type="match status" value="5"/>
</dbReference>
<dbReference type="SUPFAM" id="SSF63829">
    <property type="entry name" value="Calcium-dependent phosphotriesterase"/>
    <property type="match status" value="1"/>
</dbReference>
<keyword evidence="4" id="KW-0808">Transferase</keyword>
<dbReference type="KEGG" id="agv:OJF2_53640"/>
<dbReference type="CDD" id="cd14956">
    <property type="entry name" value="NHL_like_3"/>
    <property type="match status" value="1"/>
</dbReference>
<dbReference type="Gene3D" id="2.120.10.30">
    <property type="entry name" value="TolB, C-terminal domain"/>
    <property type="match status" value="4"/>
</dbReference>
<dbReference type="EC" id="2.7.11.1" evidence="4"/>
<gene>
    <name evidence="4" type="primary">pknD_8</name>
    <name evidence="4" type="ORF">OJF2_53640</name>
</gene>
<dbReference type="InterPro" id="IPR050952">
    <property type="entry name" value="TRIM-NHL_E3_ligases"/>
</dbReference>
<feature type="signal peptide" evidence="3">
    <location>
        <begin position="1"/>
        <end position="22"/>
    </location>
</feature>
<organism evidence="4 5">
    <name type="scientific">Aquisphaera giovannonii</name>
    <dbReference type="NCBI Taxonomy" id="406548"/>
    <lineage>
        <taxon>Bacteria</taxon>
        <taxon>Pseudomonadati</taxon>
        <taxon>Planctomycetota</taxon>
        <taxon>Planctomycetia</taxon>
        <taxon>Isosphaerales</taxon>
        <taxon>Isosphaeraceae</taxon>
        <taxon>Aquisphaera</taxon>
    </lineage>
</organism>
<dbReference type="OrthoDB" id="9799230at2"/>
<dbReference type="PANTHER" id="PTHR24104:SF25">
    <property type="entry name" value="PROTEIN LIN-41"/>
    <property type="match status" value="1"/>
</dbReference>
<keyword evidence="3" id="KW-0732">Signal</keyword>
<dbReference type="Proteomes" id="UP000324233">
    <property type="component" value="Chromosome"/>
</dbReference>
<dbReference type="GO" id="GO:0008270">
    <property type="term" value="F:zinc ion binding"/>
    <property type="evidence" value="ECO:0007669"/>
    <property type="project" value="UniProtKB-KW"/>
</dbReference>
<feature type="repeat" description="NHL" evidence="2">
    <location>
        <begin position="176"/>
        <end position="215"/>
    </location>
</feature>
<dbReference type="AlphaFoldDB" id="A0A5B9W977"/>
<dbReference type="EMBL" id="CP042997">
    <property type="protein sequence ID" value="QEH36779.1"/>
    <property type="molecule type" value="Genomic_DNA"/>
</dbReference>
<feature type="repeat" description="NHL" evidence="2">
    <location>
        <begin position="223"/>
        <end position="262"/>
    </location>
</feature>
<dbReference type="InterPro" id="IPR001258">
    <property type="entry name" value="NHL_repeat"/>
</dbReference>
<keyword evidence="5" id="KW-1185">Reference proteome</keyword>
<name>A0A5B9W977_9BACT</name>
<evidence type="ECO:0000313" key="5">
    <source>
        <dbReference type="Proteomes" id="UP000324233"/>
    </source>
</evidence>
<evidence type="ECO:0000256" key="1">
    <source>
        <dbReference type="ARBA" id="ARBA00022737"/>
    </source>
</evidence>
<dbReference type="PANTHER" id="PTHR24104">
    <property type="entry name" value="E3 UBIQUITIN-PROTEIN LIGASE NHLRC1-RELATED"/>
    <property type="match status" value="1"/>
</dbReference>
<dbReference type="InterPro" id="IPR011042">
    <property type="entry name" value="6-blade_b-propeller_TolB-like"/>
</dbReference>
<dbReference type="Pfam" id="PF01436">
    <property type="entry name" value="NHL"/>
    <property type="match status" value="4"/>
</dbReference>
<accession>A0A5B9W977</accession>
<keyword evidence="4" id="KW-0418">Kinase</keyword>
<proteinExistence type="predicted"/>
<feature type="repeat" description="NHL" evidence="2">
    <location>
        <begin position="128"/>
        <end position="168"/>
    </location>
</feature>
<evidence type="ECO:0000256" key="3">
    <source>
        <dbReference type="SAM" id="SignalP"/>
    </source>
</evidence>
<reference evidence="4 5" key="1">
    <citation type="submission" date="2019-08" db="EMBL/GenBank/DDBJ databases">
        <title>Deep-cultivation of Planctomycetes and their phenomic and genomic characterization uncovers novel biology.</title>
        <authorList>
            <person name="Wiegand S."/>
            <person name="Jogler M."/>
            <person name="Boedeker C."/>
            <person name="Pinto D."/>
            <person name="Vollmers J."/>
            <person name="Rivas-Marin E."/>
            <person name="Kohn T."/>
            <person name="Peeters S.H."/>
            <person name="Heuer A."/>
            <person name="Rast P."/>
            <person name="Oberbeckmann S."/>
            <person name="Bunk B."/>
            <person name="Jeske O."/>
            <person name="Meyerdierks A."/>
            <person name="Storesund J.E."/>
            <person name="Kallscheuer N."/>
            <person name="Luecker S."/>
            <person name="Lage O.M."/>
            <person name="Pohl T."/>
            <person name="Merkel B.J."/>
            <person name="Hornburger P."/>
            <person name="Mueller R.-W."/>
            <person name="Bruemmer F."/>
            <person name="Labrenz M."/>
            <person name="Spormann A.M."/>
            <person name="Op den Camp H."/>
            <person name="Overmann J."/>
            <person name="Amann R."/>
            <person name="Jetten M.S.M."/>
            <person name="Mascher T."/>
            <person name="Medema M.H."/>
            <person name="Devos D.P."/>
            <person name="Kaster A.-K."/>
            <person name="Ovreas L."/>
            <person name="Rohde M."/>
            <person name="Galperin M.Y."/>
            <person name="Jogler C."/>
        </authorList>
    </citation>
    <scope>NUCLEOTIDE SEQUENCE [LARGE SCALE GENOMIC DNA]</scope>
    <source>
        <strain evidence="4 5">OJF2</strain>
    </source>
</reference>
<evidence type="ECO:0000256" key="2">
    <source>
        <dbReference type="PROSITE-ProRule" id="PRU00504"/>
    </source>
</evidence>